<feature type="compositionally biased region" description="Polar residues" evidence="1">
    <location>
        <begin position="568"/>
        <end position="581"/>
    </location>
</feature>
<dbReference type="Proteomes" id="UP000186817">
    <property type="component" value="Unassembled WGS sequence"/>
</dbReference>
<dbReference type="Gene3D" id="1.10.287.110">
    <property type="entry name" value="DnaJ domain"/>
    <property type="match status" value="1"/>
</dbReference>
<organism evidence="2 3">
    <name type="scientific">Symbiodinium microadriaticum</name>
    <name type="common">Dinoflagellate</name>
    <name type="synonym">Zooxanthella microadriatica</name>
    <dbReference type="NCBI Taxonomy" id="2951"/>
    <lineage>
        <taxon>Eukaryota</taxon>
        <taxon>Sar</taxon>
        <taxon>Alveolata</taxon>
        <taxon>Dinophyceae</taxon>
        <taxon>Suessiales</taxon>
        <taxon>Symbiodiniaceae</taxon>
        <taxon>Symbiodinium</taxon>
    </lineage>
</organism>
<dbReference type="CDD" id="cd06257">
    <property type="entry name" value="DnaJ"/>
    <property type="match status" value="1"/>
</dbReference>
<dbReference type="InterPro" id="IPR036869">
    <property type="entry name" value="J_dom_sf"/>
</dbReference>
<evidence type="ECO:0000256" key="1">
    <source>
        <dbReference type="SAM" id="MobiDB-lite"/>
    </source>
</evidence>
<dbReference type="SUPFAM" id="SSF46565">
    <property type="entry name" value="Chaperone J-domain"/>
    <property type="match status" value="1"/>
</dbReference>
<dbReference type="PROSITE" id="PS50076">
    <property type="entry name" value="DNAJ_2"/>
    <property type="match status" value="1"/>
</dbReference>
<dbReference type="SMART" id="SM00317">
    <property type="entry name" value="SET"/>
    <property type="match status" value="1"/>
</dbReference>
<dbReference type="PROSITE" id="PS50280">
    <property type="entry name" value="SET"/>
    <property type="match status" value="1"/>
</dbReference>
<dbReference type="SUPFAM" id="SSF82199">
    <property type="entry name" value="SET domain"/>
    <property type="match status" value="1"/>
</dbReference>
<dbReference type="EMBL" id="LSRX01001336">
    <property type="protein sequence ID" value="OLP80880.1"/>
    <property type="molecule type" value="Genomic_DNA"/>
</dbReference>
<dbReference type="Pfam" id="PF00856">
    <property type="entry name" value="SET"/>
    <property type="match status" value="1"/>
</dbReference>
<sequence length="747" mass="83327">MAPCFCPWAANEAPTECGICRSYVLRSENACDYDCPYLQATSVASMELNDAVLRTRRALEALAERWPAQGPMTQAIKEILQDEEGLSEAGARKSAWPLSYLEQPFNVTGSSEVLQKFAEMLELLTVVQREISRMAYRPRILSVSWDGFTCIVSLTPSFRKVRKGSSDTDCECNMNRPHVAKEWPENATARISSGERLGRLVRDQLRAKKGEYTGEIRRYDIWCDEIKALKVKRRNSDASSPFIREELYAAWAGSGPAEKGVVIDAYHKGNLMRFINCSCKPNCSFKSATRRYAPKESLTNALRAIEVGEQLSVDYGWYHDPATLEDIRKAAHARFLHAELIGKKLVVCIVVRQLSEAVAVYSSDLPQLQALQLPEPVIGDDASEAVQLVAEALKEARGRPGLRRRPHNFLAGMLDSEALARFLESGKRFSEAATYRAIPDPVWLLYEVLGAERPSQYRTRKRSSDAMQPACPGNGGFLRLLHGEARRLLSSAAKTSRGPGGCEKCRRLLGVGRSASREKLRRAFLAAAWKHHPDGLGEGDFVELRRCYELLLENCDDSESGQDELPCSGTQEQDEPVQSKQASRRRPLQSGSARWASARAPGLAAKIAAPERLEVRVELALTASPLPPFLWATAATAGRGPWRERPGLAFCGFYYRTIDYNAAPAFAHTQFRFYLFWSRFFSDWKIAGALSEKGACTAFFDGRRDDPPWGCAANGDPKPQQWAVWDADADSFAKQAVLVRPIQRCRP</sequence>
<comment type="caution">
    <text evidence="2">The sequence shown here is derived from an EMBL/GenBank/DDBJ whole genome shotgun (WGS) entry which is preliminary data.</text>
</comment>
<dbReference type="InterPro" id="IPR001214">
    <property type="entry name" value="SET_dom"/>
</dbReference>
<feature type="region of interest" description="Disordered" evidence="1">
    <location>
        <begin position="557"/>
        <end position="595"/>
    </location>
</feature>
<accession>A0A1Q9CD76</accession>
<name>A0A1Q9CD76_SYMMI</name>
<keyword evidence="3" id="KW-1185">Reference proteome</keyword>
<evidence type="ECO:0000313" key="2">
    <source>
        <dbReference type="EMBL" id="OLP80880.1"/>
    </source>
</evidence>
<dbReference type="InterPro" id="IPR046341">
    <property type="entry name" value="SET_dom_sf"/>
</dbReference>
<gene>
    <name evidence="2" type="ORF">AK812_SmicGene38644</name>
</gene>
<dbReference type="OrthoDB" id="308383at2759"/>
<dbReference type="InterPro" id="IPR001623">
    <property type="entry name" value="DnaJ_domain"/>
</dbReference>
<dbReference type="Gene3D" id="2.170.270.10">
    <property type="entry name" value="SET domain"/>
    <property type="match status" value="1"/>
</dbReference>
<evidence type="ECO:0000313" key="3">
    <source>
        <dbReference type="Proteomes" id="UP000186817"/>
    </source>
</evidence>
<protein>
    <submittedName>
        <fullName evidence="2">Uncharacterized protein</fullName>
    </submittedName>
</protein>
<reference evidence="2 3" key="1">
    <citation type="submission" date="2016-02" db="EMBL/GenBank/DDBJ databases">
        <title>Genome analysis of coral dinoflagellate symbionts highlights evolutionary adaptations to a symbiotic lifestyle.</title>
        <authorList>
            <person name="Aranda M."/>
            <person name="Li Y."/>
            <person name="Liew Y.J."/>
            <person name="Baumgarten S."/>
            <person name="Simakov O."/>
            <person name="Wilson M."/>
            <person name="Piel J."/>
            <person name="Ashoor H."/>
            <person name="Bougouffa S."/>
            <person name="Bajic V.B."/>
            <person name="Ryu T."/>
            <person name="Ravasi T."/>
            <person name="Bayer T."/>
            <person name="Micklem G."/>
            <person name="Kim H."/>
            <person name="Bhak J."/>
            <person name="Lajeunesse T.C."/>
            <person name="Voolstra C.R."/>
        </authorList>
    </citation>
    <scope>NUCLEOTIDE SEQUENCE [LARGE SCALE GENOMIC DNA]</scope>
    <source>
        <strain evidence="2 3">CCMP2467</strain>
    </source>
</reference>
<dbReference type="AlphaFoldDB" id="A0A1Q9CD76"/>
<proteinExistence type="predicted"/>